<proteinExistence type="predicted"/>
<evidence type="ECO:0000256" key="1">
    <source>
        <dbReference type="SAM" id="Coils"/>
    </source>
</evidence>
<gene>
    <name evidence="2" type="ORF">P271_165</name>
</gene>
<protein>
    <submittedName>
        <fullName evidence="2">Uncharacterized protein</fullName>
    </submittedName>
</protein>
<keyword evidence="3" id="KW-1185">Reference proteome</keyword>
<name>A0A084U2Z7_MALIO</name>
<sequence>MNKINELKIKERKLQAQLVNLVTSNDLNDELIKTINQLKTELKNISEEIKDIEFSKNNWECSHSYKSINGKVEEVFKINDKDVTKEEYIDFVNKNSDKSINKLLNEDILKSIFHPFFLI</sequence>
<evidence type="ECO:0000313" key="3">
    <source>
        <dbReference type="Proteomes" id="UP000028523"/>
    </source>
</evidence>
<dbReference type="RefSeq" id="WP_004024770.1">
    <property type="nucleotide sequence ID" value="NZ_AWQU01000086.1"/>
</dbReference>
<dbReference type="EMBL" id="AWQU01000086">
    <property type="protein sequence ID" value="KFB07333.1"/>
    <property type="molecule type" value="Genomic_DNA"/>
</dbReference>
<dbReference type="AlphaFoldDB" id="A0A084U2Z7"/>
<comment type="caution">
    <text evidence="2">The sequence shown here is derived from an EMBL/GenBank/DDBJ whole genome shotgun (WGS) entry which is preliminary data.</text>
</comment>
<dbReference type="GeneID" id="96866945"/>
<dbReference type="Proteomes" id="UP000028523">
    <property type="component" value="Unassembled WGS sequence"/>
</dbReference>
<keyword evidence="1" id="KW-0175">Coiled coil</keyword>
<reference evidence="2 3" key="1">
    <citation type="journal article" date="2014" name="PLoS ONE">
        <title>Reduction of Hydrogen Peroxide Accumulation and Toxicity by a Catalase from Mycoplasma iowae.</title>
        <authorList>
            <person name="Pritchard R.E."/>
            <person name="Prassinos A.J."/>
            <person name="Osborne J.D."/>
            <person name="Raviv Z."/>
            <person name="Balish M.F."/>
        </authorList>
    </citation>
    <scope>NUCLEOTIDE SEQUENCE [LARGE SCALE GENOMIC DNA]</scope>
    <source>
        <strain evidence="2 3">DK-CPA</strain>
    </source>
</reference>
<feature type="coiled-coil region" evidence="1">
    <location>
        <begin position="28"/>
        <end position="55"/>
    </location>
</feature>
<organism evidence="2 3">
    <name type="scientific">Malacoplasma iowae DK-CPA</name>
    <dbReference type="NCBI Taxonomy" id="1394179"/>
    <lineage>
        <taxon>Bacteria</taxon>
        <taxon>Bacillati</taxon>
        <taxon>Mycoplasmatota</taxon>
        <taxon>Mycoplasmoidales</taxon>
        <taxon>Mycoplasmoidaceae</taxon>
        <taxon>Malacoplasma</taxon>
    </lineage>
</organism>
<accession>A0A084U2Z7</accession>
<evidence type="ECO:0000313" key="2">
    <source>
        <dbReference type="EMBL" id="KFB07333.1"/>
    </source>
</evidence>